<dbReference type="InterPro" id="IPR001509">
    <property type="entry name" value="Epimerase_deHydtase"/>
</dbReference>
<dbReference type="Gene3D" id="3.40.50.720">
    <property type="entry name" value="NAD(P)-binding Rossmann-like Domain"/>
    <property type="match status" value="1"/>
</dbReference>
<evidence type="ECO:0000256" key="2">
    <source>
        <dbReference type="ARBA" id="ARBA00023445"/>
    </source>
</evidence>
<proteinExistence type="inferred from homology"/>
<gene>
    <name evidence="4" type="ORF">PV04_05843</name>
</gene>
<keyword evidence="1" id="KW-0560">Oxidoreductase</keyword>
<dbReference type="AlphaFoldDB" id="A0A0D2FIH4"/>
<dbReference type="GO" id="GO:0016616">
    <property type="term" value="F:oxidoreductase activity, acting on the CH-OH group of donors, NAD or NADP as acceptor"/>
    <property type="evidence" value="ECO:0007669"/>
    <property type="project" value="TreeGrafter"/>
</dbReference>
<dbReference type="Pfam" id="PF01370">
    <property type="entry name" value="Epimerase"/>
    <property type="match status" value="1"/>
</dbReference>
<dbReference type="PANTHER" id="PTHR10366:SF564">
    <property type="entry name" value="STEROL-4-ALPHA-CARBOXYLATE 3-DEHYDROGENASE, DECARBOXYLATING"/>
    <property type="match status" value="1"/>
</dbReference>
<dbReference type="CDD" id="cd05227">
    <property type="entry name" value="AR_SDR_e"/>
    <property type="match status" value="1"/>
</dbReference>
<dbReference type="HOGENOM" id="CLU_007383_9_2_1"/>
<evidence type="ECO:0000259" key="3">
    <source>
        <dbReference type="Pfam" id="PF01370"/>
    </source>
</evidence>
<dbReference type="Proteomes" id="UP000054266">
    <property type="component" value="Unassembled WGS sequence"/>
</dbReference>
<dbReference type="SUPFAM" id="SSF51735">
    <property type="entry name" value="NAD(P)-binding Rossmann-fold domains"/>
    <property type="match status" value="1"/>
</dbReference>
<keyword evidence="5" id="KW-1185">Reference proteome</keyword>
<organism evidence="4 5">
    <name type="scientific">Phialophora macrospora</name>
    <dbReference type="NCBI Taxonomy" id="1851006"/>
    <lineage>
        <taxon>Eukaryota</taxon>
        <taxon>Fungi</taxon>
        <taxon>Dikarya</taxon>
        <taxon>Ascomycota</taxon>
        <taxon>Pezizomycotina</taxon>
        <taxon>Eurotiomycetes</taxon>
        <taxon>Chaetothyriomycetidae</taxon>
        <taxon>Chaetothyriales</taxon>
        <taxon>Herpotrichiellaceae</taxon>
        <taxon>Phialophora</taxon>
    </lineage>
</organism>
<evidence type="ECO:0000256" key="1">
    <source>
        <dbReference type="ARBA" id="ARBA00023002"/>
    </source>
</evidence>
<comment type="similarity">
    <text evidence="2">Belongs to the NAD(P)-dependent epimerase/dehydratase family. Dihydroflavonol-4-reductase subfamily.</text>
</comment>
<evidence type="ECO:0000313" key="5">
    <source>
        <dbReference type="Proteomes" id="UP000054266"/>
    </source>
</evidence>
<reference evidence="4 5" key="1">
    <citation type="submission" date="2015-01" db="EMBL/GenBank/DDBJ databases">
        <title>The Genome Sequence of Capronia semiimmersa CBS27337.</title>
        <authorList>
            <consortium name="The Broad Institute Genomics Platform"/>
            <person name="Cuomo C."/>
            <person name="de Hoog S."/>
            <person name="Gorbushina A."/>
            <person name="Stielow B."/>
            <person name="Teixiera M."/>
            <person name="Abouelleil A."/>
            <person name="Chapman S.B."/>
            <person name="Priest M."/>
            <person name="Young S.K."/>
            <person name="Wortman J."/>
            <person name="Nusbaum C."/>
            <person name="Birren B."/>
        </authorList>
    </citation>
    <scope>NUCLEOTIDE SEQUENCE [LARGE SCALE GENOMIC DNA]</scope>
    <source>
        <strain evidence="4 5">CBS 27337</strain>
    </source>
</reference>
<dbReference type="EMBL" id="KN846959">
    <property type="protein sequence ID" value="KIW66515.1"/>
    <property type="molecule type" value="Genomic_DNA"/>
</dbReference>
<feature type="domain" description="NAD-dependent epimerase/dehydratase" evidence="3">
    <location>
        <begin position="46"/>
        <end position="301"/>
    </location>
</feature>
<dbReference type="PANTHER" id="PTHR10366">
    <property type="entry name" value="NAD DEPENDENT EPIMERASE/DEHYDRATASE"/>
    <property type="match status" value="1"/>
</dbReference>
<evidence type="ECO:0000313" key="4">
    <source>
        <dbReference type="EMBL" id="KIW66515.1"/>
    </source>
</evidence>
<dbReference type="InterPro" id="IPR036291">
    <property type="entry name" value="NAD(P)-bd_dom_sf"/>
</dbReference>
<sequence length="377" mass="42100">MLRAKLYNNPMLPVRPNLVKFLCAPQILTHQQSRRYYQSISDNMRVLLTGGSGFIAAHCVDYLLQHGHSVVFTVRSDEKGQKILKNHPDQPKSKLSYVIVGDIAKEDAFDEAVKSDPPFEGVLHTASPFHFNVTDPKKDLLDPAIIGTTGILKAVKKYAPTVKRIVITSSFAAILNATKHEKIYSEKNWNPITEEEAVQNPANAYRASKTFAERAAWEFVDKEKPNFDIATINPPLVLGPVVHYLNSLDAINTSNERVSNMIQGRTKESGLPPTGTFIWVDVRDVALAHVRALEIPEAGGKRFFVTAGHYSNAEIAEIIKKEFPDLADRLPAEIKSDKPADIYDIDNSRSKQVLRLKYRTLEESIKDTVKSLLEVGA</sequence>
<name>A0A0D2FIH4_9EURO</name>
<dbReference type="FunFam" id="3.40.50.720:FF:000191">
    <property type="entry name" value="Methylglyoxal reductase (NADPH-dependent)"/>
    <property type="match status" value="1"/>
</dbReference>
<protein>
    <recommendedName>
        <fullName evidence="3">NAD-dependent epimerase/dehydratase domain-containing protein</fullName>
    </recommendedName>
</protein>
<dbReference type="STRING" id="5601.A0A0D2FIH4"/>
<dbReference type="InterPro" id="IPR050425">
    <property type="entry name" value="NAD(P)_dehydrat-like"/>
</dbReference>
<accession>A0A0D2FIH4</accession>